<sequence>MKPLLAAIALIFSGIAVAENPLSVKLVSEDKAIAAGKTFTLGIHLKPPAGYHTYWKHPGIVGLATSVEWDLPSGFTADEIQWPAPETVKMARYTAQGYRGETLLMVPITPPPAISTTSVTLTARVSWMCCGPQCHPASKVPLTITLPVAPTNAVDPAQKPLFDRFREQLPAQDDAWNAEFTREQEFIILTLKPKDPALTRDANDLGDLRFFTADGQIDSDKEQKVTRGPGQQIRMELPLSKQSKDQSNPVGVITAEKSWQKDVTSTALKLSPN</sequence>
<proteinExistence type="predicted"/>
<evidence type="ECO:0000256" key="1">
    <source>
        <dbReference type="SAM" id="MobiDB-lite"/>
    </source>
</evidence>
<comment type="caution">
    <text evidence="4">The sequence shown here is derived from an EMBL/GenBank/DDBJ whole genome shotgun (WGS) entry which is preliminary data.</text>
</comment>
<feature type="chain" id="PRO_5047294115" evidence="2">
    <location>
        <begin position="19"/>
        <end position="273"/>
    </location>
</feature>
<gene>
    <name evidence="4" type="ORF">OKA04_23190</name>
</gene>
<evidence type="ECO:0000256" key="2">
    <source>
        <dbReference type="SAM" id="SignalP"/>
    </source>
</evidence>
<feature type="region of interest" description="Disordered" evidence="1">
    <location>
        <begin position="219"/>
        <end position="256"/>
    </location>
</feature>
<reference evidence="4 5" key="1">
    <citation type="submission" date="2022-10" db="EMBL/GenBank/DDBJ databases">
        <title>Luteolibacter flavescens strain MCCC 1K03193, whole genome shotgun sequencing project.</title>
        <authorList>
            <person name="Zhao G."/>
            <person name="Shen L."/>
        </authorList>
    </citation>
    <scope>NUCLEOTIDE SEQUENCE [LARGE SCALE GENOMIC DNA]</scope>
    <source>
        <strain evidence="4 5">MCCC 1K03193</strain>
    </source>
</reference>
<organism evidence="4 5">
    <name type="scientific">Luteolibacter flavescens</name>
    <dbReference type="NCBI Taxonomy" id="1859460"/>
    <lineage>
        <taxon>Bacteria</taxon>
        <taxon>Pseudomonadati</taxon>
        <taxon>Verrucomicrobiota</taxon>
        <taxon>Verrucomicrobiia</taxon>
        <taxon>Verrucomicrobiales</taxon>
        <taxon>Verrucomicrobiaceae</taxon>
        <taxon>Luteolibacter</taxon>
    </lineage>
</organism>
<dbReference type="InterPro" id="IPR028250">
    <property type="entry name" value="DsbDN"/>
</dbReference>
<evidence type="ECO:0000313" key="5">
    <source>
        <dbReference type="Proteomes" id="UP001207930"/>
    </source>
</evidence>
<keyword evidence="5" id="KW-1185">Reference proteome</keyword>
<dbReference type="Proteomes" id="UP001207930">
    <property type="component" value="Unassembled WGS sequence"/>
</dbReference>
<protein>
    <submittedName>
        <fullName evidence="4">Protein-disulfide reductase DsbD family protein</fullName>
    </submittedName>
</protein>
<dbReference type="EMBL" id="JAPDDS010000020">
    <property type="protein sequence ID" value="MCW1887662.1"/>
    <property type="molecule type" value="Genomic_DNA"/>
</dbReference>
<feature type="signal peptide" evidence="2">
    <location>
        <begin position="1"/>
        <end position="18"/>
    </location>
</feature>
<keyword evidence="2" id="KW-0732">Signal</keyword>
<evidence type="ECO:0000259" key="3">
    <source>
        <dbReference type="Pfam" id="PF11412"/>
    </source>
</evidence>
<evidence type="ECO:0000313" key="4">
    <source>
        <dbReference type="EMBL" id="MCW1887662.1"/>
    </source>
</evidence>
<dbReference type="RefSeq" id="WP_264503618.1">
    <property type="nucleotide sequence ID" value="NZ_JAPDDS010000020.1"/>
</dbReference>
<name>A0ABT3FW83_9BACT</name>
<accession>A0ABT3FW83</accession>
<feature type="domain" description="Thiol:disulfide interchange protein DsbD N-terminal" evidence="3">
    <location>
        <begin position="24"/>
        <end position="137"/>
    </location>
</feature>
<dbReference type="Pfam" id="PF11412">
    <property type="entry name" value="DsbD_N"/>
    <property type="match status" value="1"/>
</dbReference>